<sequence length="332" mass="39012">MTIINNIEIDIINYKKNIIKEAIINNDPIENKLHVIIVISNPCLYARRYILARDFIKRFEEEETDVILYVVEMIYPGQKFIVTDSKNKRHLQLKTEVPIWHKENMINVGVKKLLPKNWKAFAWIDADIEFENPSWAMDTLKILNGTKDIVQIYSHCVDLNQNNIAMNVFNSFGYKFTKEEPYSNVGINYWHPGFAWACTKKAYLKMNGLYDQGILGSGDNIMALSFINNGLKAINEFSSEEYKESILHFQNNVKNLRLGYVPGVIKHYFHGTKKNRRYTERWKILLDYNYSPKIHIKYNKEGILVPTNDCPGELLDSILNYFKERNEDEFYN</sequence>
<dbReference type="InterPro" id="IPR029044">
    <property type="entry name" value="Nucleotide-diphossugar_trans"/>
</dbReference>
<proteinExistence type="predicted"/>
<evidence type="ECO:0000313" key="1">
    <source>
        <dbReference type="EMBL" id="QHT13429.1"/>
    </source>
</evidence>
<dbReference type="EMBL" id="MN739568">
    <property type="protein sequence ID" value="QHT13429.1"/>
    <property type="molecule type" value="Genomic_DNA"/>
</dbReference>
<dbReference type="AlphaFoldDB" id="A0A6C0DBW3"/>
<accession>A0A6C0DBW3</accession>
<evidence type="ECO:0008006" key="2">
    <source>
        <dbReference type="Google" id="ProtNLM"/>
    </source>
</evidence>
<reference evidence="1" key="1">
    <citation type="journal article" date="2020" name="Nature">
        <title>Giant virus diversity and host interactions through global metagenomics.</title>
        <authorList>
            <person name="Schulz F."/>
            <person name="Roux S."/>
            <person name="Paez-Espino D."/>
            <person name="Jungbluth S."/>
            <person name="Walsh D.A."/>
            <person name="Denef V.J."/>
            <person name="McMahon K.D."/>
            <person name="Konstantinidis K.T."/>
            <person name="Eloe-Fadrosh E.A."/>
            <person name="Kyrpides N.C."/>
            <person name="Woyke T."/>
        </authorList>
    </citation>
    <scope>NUCLEOTIDE SEQUENCE</scope>
    <source>
        <strain evidence="1">GVMAG-M-3300023174-131</strain>
    </source>
</reference>
<dbReference type="SUPFAM" id="SSF53448">
    <property type="entry name" value="Nucleotide-diphospho-sugar transferases"/>
    <property type="match status" value="1"/>
</dbReference>
<protein>
    <recommendedName>
        <fullName evidence="2">Glycosyltransferase</fullName>
    </recommendedName>
</protein>
<organism evidence="1">
    <name type="scientific">viral metagenome</name>
    <dbReference type="NCBI Taxonomy" id="1070528"/>
    <lineage>
        <taxon>unclassified sequences</taxon>
        <taxon>metagenomes</taxon>
        <taxon>organismal metagenomes</taxon>
    </lineage>
</organism>
<name>A0A6C0DBW3_9ZZZZ</name>